<gene>
    <name evidence="4" type="ORF">QSP1433_LOCUS12777</name>
</gene>
<organism evidence="4">
    <name type="scientific">Mucochytrium quahogii</name>
    <dbReference type="NCBI Taxonomy" id="96639"/>
    <lineage>
        <taxon>Eukaryota</taxon>
        <taxon>Sar</taxon>
        <taxon>Stramenopiles</taxon>
        <taxon>Bigyra</taxon>
        <taxon>Labyrinthulomycetes</taxon>
        <taxon>Thraustochytrida</taxon>
        <taxon>Thraustochytriidae</taxon>
        <taxon>Mucochytrium</taxon>
    </lineage>
</organism>
<feature type="region of interest" description="Disordered" evidence="1">
    <location>
        <begin position="95"/>
        <end position="140"/>
    </location>
</feature>
<evidence type="ECO:0000256" key="2">
    <source>
        <dbReference type="SAM" id="SignalP"/>
    </source>
</evidence>
<keyword evidence="2" id="KW-0732">Signal</keyword>
<name>A0A7S2SCP0_9STRA</name>
<dbReference type="Gene3D" id="3.50.4.10">
    <property type="entry name" value="Hepatocyte Growth Factor"/>
    <property type="match status" value="1"/>
</dbReference>
<proteinExistence type="predicted"/>
<dbReference type="InterPro" id="IPR003609">
    <property type="entry name" value="Pan_app"/>
</dbReference>
<evidence type="ECO:0000313" key="4">
    <source>
        <dbReference type="EMBL" id="CAD9696246.1"/>
    </source>
</evidence>
<feature type="compositionally biased region" description="Low complexity" evidence="1">
    <location>
        <begin position="110"/>
        <end position="122"/>
    </location>
</feature>
<feature type="domain" description="Apple" evidence="3">
    <location>
        <begin position="832"/>
        <end position="880"/>
    </location>
</feature>
<dbReference type="AlphaFoldDB" id="A0A7S2SCP0"/>
<dbReference type="Pfam" id="PF00024">
    <property type="entry name" value="PAN_1"/>
    <property type="match status" value="1"/>
</dbReference>
<feature type="signal peptide" evidence="2">
    <location>
        <begin position="1"/>
        <end position="21"/>
    </location>
</feature>
<feature type="chain" id="PRO_5031405158" description="Apple domain-containing protein" evidence="2">
    <location>
        <begin position="22"/>
        <end position="913"/>
    </location>
</feature>
<evidence type="ECO:0000256" key="1">
    <source>
        <dbReference type="SAM" id="MobiDB-lite"/>
    </source>
</evidence>
<accession>A0A7S2SCP0</accession>
<sequence>MKKILKSLVVVGATVLQVCEGDSDCDGVSISRTPTEADRLKYEWAFMKKHVLNQSETHGRRLPGIEIDDWGRNIQLPSDTVFALTRSRLLRTGGAEPAPLPALGPGGPNGAPAVPVAPQEPADGPPPVHPDDWPPERPPPLVYTPDVREGHYEPGEALHVRPVVPDVDFEEPVVPFEMEFGETRELADGCLGCGGSSRLRRLQGGGCSGLCNKVLDRLFRGDSTLSQEEKLAQLAEENVMTDKYGATAAYEMKEDGIISADNEAKTAARIAQVGEGDAADVSEVMTIFGSALQALPGIGIVAGVLMMIIPMTQGPSGPNLEKTWKVLEPLVQQDIKKAELQEQITTCHNAMHDVYHSGVSLLSKQYFCEPQEYNTTDVKFQRSFKAVTDLRASTTMTGCSTKDLESANIGAFGVDYHFYKNSNLGSYLALVTAQFQQAYKWALVNPDDMSKVKINWQSHYRTFYLEWILSTGTDSFVSQYMRYRVNASSCTYEKGQYCWWYGNVRMCRPLWWTYFKDNTGYNVSTPTSYKKSSLDANFCNTETAKLRHRIRMEVMLKVNRLLKYAASTPLTIFDNNTKSHGCLSGGRGDICAPVPKSMDSGDDEEFFDFSWRKFTACTFWQAMQDKYGTKYGNMYNLDEPVDDPMFKGETRENFTGKQLHCRDMGNGKIELVPMRDSCDTSSFIFLGLDGQRSLCTSWSGCFLDPVKNTCHTVSQALSVASRYSFCAENSSTTLPEYPITCQYTNNTSLKWTDSKELPRLQPGPNETREEVCRKNCLADKECQMFSVTGDLLCTLHYGNFQEATFLSQLDPDQAARALADELVSGLADPCLIPGAITVGTNLPSSGTYKDVSGCKEQCKSLDECVAYTYNSTSQTCDLLATGYSVQGIHVHTMVDSNIGDIPGVVSANLECYK</sequence>
<reference evidence="4" key="1">
    <citation type="submission" date="2021-01" db="EMBL/GenBank/DDBJ databases">
        <authorList>
            <person name="Corre E."/>
            <person name="Pelletier E."/>
            <person name="Niang G."/>
            <person name="Scheremetjew M."/>
            <person name="Finn R."/>
            <person name="Kale V."/>
            <person name="Holt S."/>
            <person name="Cochrane G."/>
            <person name="Meng A."/>
            <person name="Brown T."/>
            <person name="Cohen L."/>
        </authorList>
    </citation>
    <scope>NUCLEOTIDE SEQUENCE</scope>
    <source>
        <strain evidence="4">NY070348D</strain>
    </source>
</reference>
<evidence type="ECO:0000259" key="3">
    <source>
        <dbReference type="Pfam" id="PF00024"/>
    </source>
</evidence>
<protein>
    <recommendedName>
        <fullName evidence="3">Apple domain-containing protein</fullName>
    </recommendedName>
</protein>
<dbReference type="EMBL" id="HBHK01020150">
    <property type="protein sequence ID" value="CAD9696246.1"/>
    <property type="molecule type" value="Transcribed_RNA"/>
</dbReference>